<keyword evidence="1" id="KW-0808">Transferase</keyword>
<reference evidence="1 2" key="1">
    <citation type="journal article" date="2022" name="Plant J.">
        <title>Chromosome-level genome of Camellia lanceoleosa provides a valuable resource for understanding genome evolution and self-incompatibility.</title>
        <authorList>
            <person name="Gong W."/>
            <person name="Xiao S."/>
            <person name="Wang L."/>
            <person name="Liao Z."/>
            <person name="Chang Y."/>
            <person name="Mo W."/>
            <person name="Hu G."/>
            <person name="Li W."/>
            <person name="Zhao G."/>
            <person name="Zhu H."/>
            <person name="Hu X."/>
            <person name="Ji K."/>
            <person name="Xiang X."/>
            <person name="Song Q."/>
            <person name="Yuan D."/>
            <person name="Jin S."/>
            <person name="Zhang L."/>
        </authorList>
    </citation>
    <scope>NUCLEOTIDE SEQUENCE [LARGE SCALE GENOMIC DNA]</scope>
    <source>
        <strain evidence="1">SQ_2022a</strain>
    </source>
</reference>
<organism evidence="1 2">
    <name type="scientific">Camellia lanceoleosa</name>
    <dbReference type="NCBI Taxonomy" id="1840588"/>
    <lineage>
        <taxon>Eukaryota</taxon>
        <taxon>Viridiplantae</taxon>
        <taxon>Streptophyta</taxon>
        <taxon>Embryophyta</taxon>
        <taxon>Tracheophyta</taxon>
        <taxon>Spermatophyta</taxon>
        <taxon>Magnoliopsida</taxon>
        <taxon>eudicotyledons</taxon>
        <taxon>Gunneridae</taxon>
        <taxon>Pentapetalae</taxon>
        <taxon>asterids</taxon>
        <taxon>Ericales</taxon>
        <taxon>Theaceae</taxon>
        <taxon>Camellia</taxon>
    </lineage>
</organism>
<protein>
    <submittedName>
        <fullName evidence="1">Protein N-lysine methyltransferase METTL21A</fullName>
    </submittedName>
</protein>
<evidence type="ECO:0000313" key="2">
    <source>
        <dbReference type="Proteomes" id="UP001060215"/>
    </source>
</evidence>
<name>A0ACC0IXG3_9ERIC</name>
<dbReference type="EMBL" id="CM045758">
    <property type="protein sequence ID" value="KAI8028886.1"/>
    <property type="molecule type" value="Genomic_DNA"/>
</dbReference>
<keyword evidence="2" id="KW-1185">Reference proteome</keyword>
<gene>
    <name evidence="1" type="ORF">LOK49_LG01G02106</name>
</gene>
<accession>A0ACC0IXG3</accession>
<comment type="caution">
    <text evidence="1">The sequence shown here is derived from an EMBL/GenBank/DDBJ whole genome shotgun (WGS) entry which is preliminary data.</text>
</comment>
<proteinExistence type="predicted"/>
<evidence type="ECO:0000313" key="1">
    <source>
        <dbReference type="EMBL" id="KAI8028886.1"/>
    </source>
</evidence>
<keyword evidence="1" id="KW-0489">Methyltransferase</keyword>
<dbReference type="Proteomes" id="UP001060215">
    <property type="component" value="Chromosome 1"/>
</dbReference>
<sequence>MLWDSGVVLGKFLEHAVESGTMLLQGKKVVELGSGCGLVGCIVALLGAEVILTDLPDRLRLLRKNVGTNLCGNVRSSTAVSLLIWGEKPVVELIRPLPDYAQLLQYLWCKDFCMLQGVSLEMCWALLGVVLVHEITQEVCAIKNSGTDAKNGGHTIKDKNSQVVQKEVQENSGVVDKELHQKEVHEITQQAIVTKDCETNAKDERHTPKDQNSQLQNQLVEEEVHDLTQQACAIKVDDLTESRQTNLQNSMVIKIKAKARKTTEISDYKYGGKKVRVKKEKENKDETISNKYAVAQLLPLEDKYKLQILWKEKQTKIKV</sequence>